<feature type="non-terminal residue" evidence="1">
    <location>
        <position position="72"/>
    </location>
</feature>
<dbReference type="Proteomes" id="UP000287972">
    <property type="component" value="Unassembled WGS sequence"/>
</dbReference>
<gene>
    <name evidence="1" type="ORF">CEP51_014952</name>
</gene>
<protein>
    <submittedName>
        <fullName evidence="1">Uncharacterized protein</fullName>
    </submittedName>
</protein>
<keyword evidence="2" id="KW-1185">Reference proteome</keyword>
<evidence type="ECO:0000313" key="1">
    <source>
        <dbReference type="EMBL" id="RSL53050.1"/>
    </source>
</evidence>
<dbReference type="EMBL" id="NKCL01000743">
    <property type="protein sequence ID" value="RSL53050.1"/>
    <property type="molecule type" value="Genomic_DNA"/>
</dbReference>
<evidence type="ECO:0000313" key="2">
    <source>
        <dbReference type="Proteomes" id="UP000287972"/>
    </source>
</evidence>
<name>A0A428PJ52_9HYPO</name>
<sequence length="72" mass="8339">MTYFLPPQGLQQLWDRILAAVRQPGFQDFRDPELFFEAKGTKLLFKYPDAPSDLLAVMENFDCDTDAVIARR</sequence>
<dbReference type="AlphaFoldDB" id="A0A428PJ52"/>
<proteinExistence type="predicted"/>
<comment type="caution">
    <text evidence="1">The sequence shown here is derived from an EMBL/GenBank/DDBJ whole genome shotgun (WGS) entry which is preliminary data.</text>
</comment>
<accession>A0A428PJ52</accession>
<reference evidence="1 2" key="1">
    <citation type="submission" date="2017-06" db="EMBL/GenBank/DDBJ databases">
        <title>Comparative genomic analysis of Ambrosia Fusariam Clade fungi.</title>
        <authorList>
            <person name="Stajich J.E."/>
            <person name="Carrillo J."/>
            <person name="Kijimoto T."/>
            <person name="Eskalen A."/>
            <person name="O'Donnell K."/>
            <person name="Kasson M."/>
        </authorList>
    </citation>
    <scope>NUCLEOTIDE SEQUENCE [LARGE SCALE GENOMIC DNA]</scope>
    <source>
        <strain evidence="1 2">NRRL62606</strain>
    </source>
</reference>
<organism evidence="1 2">
    <name type="scientific">Fusarium floridanum</name>
    <dbReference type="NCBI Taxonomy" id="1325733"/>
    <lineage>
        <taxon>Eukaryota</taxon>
        <taxon>Fungi</taxon>
        <taxon>Dikarya</taxon>
        <taxon>Ascomycota</taxon>
        <taxon>Pezizomycotina</taxon>
        <taxon>Sordariomycetes</taxon>
        <taxon>Hypocreomycetidae</taxon>
        <taxon>Hypocreales</taxon>
        <taxon>Nectriaceae</taxon>
        <taxon>Fusarium</taxon>
        <taxon>Fusarium solani species complex</taxon>
    </lineage>
</organism>